<dbReference type="Proteomes" id="UP000278855">
    <property type="component" value="Unassembled WGS sequence"/>
</dbReference>
<feature type="signal peptide" evidence="1">
    <location>
        <begin position="1"/>
        <end position="29"/>
    </location>
</feature>
<reference evidence="2 4" key="1">
    <citation type="submission" date="2018-11" db="EMBL/GenBank/DDBJ databases">
        <title>Shewanella sp. M2.</title>
        <authorList>
            <person name="Hwang Y.J."/>
            <person name="Hwang C.Y."/>
        </authorList>
    </citation>
    <scope>NUCLEOTIDE SEQUENCE [LARGE SCALE GENOMIC DNA]</scope>
    <source>
        <strain evidence="2 4">M2</strain>
    </source>
</reference>
<evidence type="ECO:0008006" key="6">
    <source>
        <dbReference type="Google" id="ProtNLM"/>
    </source>
</evidence>
<dbReference type="EMBL" id="RKKB01000002">
    <property type="protein sequence ID" value="RPA33360.1"/>
    <property type="molecule type" value="Genomic_DNA"/>
</dbReference>
<proteinExistence type="predicted"/>
<keyword evidence="4" id="KW-1185">Reference proteome</keyword>
<dbReference type="EMBL" id="CP034073">
    <property type="protein sequence ID" value="AZG34848.1"/>
    <property type="molecule type" value="Genomic_DNA"/>
</dbReference>
<dbReference type="KEGG" id="spsr:EGC80_07895"/>
<evidence type="ECO:0000313" key="2">
    <source>
        <dbReference type="EMBL" id="AZG34848.1"/>
    </source>
</evidence>
<reference evidence="5" key="2">
    <citation type="submission" date="2018-11" db="EMBL/GenBank/DDBJ databases">
        <title>Shewanella sp. R106.</title>
        <authorList>
            <person name="Hwang Y.J."/>
            <person name="Hwang C.Y."/>
        </authorList>
    </citation>
    <scope>NUCLEOTIDE SEQUENCE [LARGE SCALE GENOMIC DNA]</scope>
    <source>
        <strain evidence="5">R106</strain>
    </source>
</reference>
<evidence type="ECO:0000313" key="3">
    <source>
        <dbReference type="EMBL" id="RPA33360.1"/>
    </source>
</evidence>
<dbReference type="Proteomes" id="UP000273778">
    <property type="component" value="Chromosome"/>
</dbReference>
<dbReference type="OrthoDB" id="6272643at2"/>
<name>A0A3N4EGG9_9GAMM</name>
<feature type="chain" id="PRO_5018316587" description="YXWGXW repeat-containing protein" evidence="1">
    <location>
        <begin position="30"/>
        <end position="194"/>
    </location>
</feature>
<reference evidence="3" key="3">
    <citation type="submission" date="2018-11" db="EMBL/GenBank/DDBJ databases">
        <authorList>
            <person name="Hwang Y.J."/>
            <person name="Hwang C.Y."/>
        </authorList>
    </citation>
    <scope>NUCLEOTIDE SEQUENCE</scope>
    <source>
        <strain evidence="3">R106</strain>
    </source>
</reference>
<dbReference type="PROSITE" id="PS51257">
    <property type="entry name" value="PROKAR_LIPOPROTEIN"/>
    <property type="match status" value="1"/>
</dbReference>
<sequence>MRTNKQWTLMPLFGLGCVVILSMASSASAQPSLANEYSNRVSHSVSSQHNHYRQHNNHHRNRDPWRWGFGWDQGWGVNRHWGPSIGISLSHGNNWRYGSYWGNGYSRRNNNGFYPYQHQLTSGYQPQNIKLIDTIVAPQQRTTTHIEYASGLSHLPANAKVIQRANGTVYEWQGVEYYFDWNTQTYEVAKAETP</sequence>
<keyword evidence="1" id="KW-0732">Signal</keyword>
<gene>
    <name evidence="3" type="ORF">EGC77_08465</name>
    <name evidence="2" type="ORF">EGC80_07895</name>
</gene>
<evidence type="ECO:0000313" key="5">
    <source>
        <dbReference type="Proteomes" id="UP000278855"/>
    </source>
</evidence>
<dbReference type="AlphaFoldDB" id="A0A3N4EGG9"/>
<protein>
    <recommendedName>
        <fullName evidence="6">YXWGXW repeat-containing protein</fullName>
    </recommendedName>
</protein>
<accession>A0A3N4EGG9</accession>
<organism evidence="3 5">
    <name type="scientific">Shewanella psychromarinicola</name>
    <dbReference type="NCBI Taxonomy" id="2487742"/>
    <lineage>
        <taxon>Bacteria</taxon>
        <taxon>Pseudomonadati</taxon>
        <taxon>Pseudomonadota</taxon>
        <taxon>Gammaproteobacteria</taxon>
        <taxon>Alteromonadales</taxon>
        <taxon>Shewanellaceae</taxon>
        <taxon>Shewanella</taxon>
    </lineage>
</organism>
<evidence type="ECO:0000313" key="4">
    <source>
        <dbReference type="Proteomes" id="UP000273778"/>
    </source>
</evidence>
<dbReference type="RefSeq" id="WP_124012491.1">
    <property type="nucleotide sequence ID" value="NZ_CP034073.1"/>
</dbReference>
<evidence type="ECO:0000256" key="1">
    <source>
        <dbReference type="SAM" id="SignalP"/>
    </source>
</evidence>